<name>A0A368PSK6_SETIT</name>
<keyword evidence="2" id="KW-0732">Signal</keyword>
<evidence type="ECO:0000256" key="1">
    <source>
        <dbReference type="SAM" id="Phobius"/>
    </source>
</evidence>
<evidence type="ECO:0008006" key="4">
    <source>
        <dbReference type="Google" id="ProtNLM"/>
    </source>
</evidence>
<keyword evidence="1" id="KW-1133">Transmembrane helix</keyword>
<feature type="transmembrane region" description="Helical" evidence="1">
    <location>
        <begin position="53"/>
        <end position="70"/>
    </location>
</feature>
<feature type="chain" id="PRO_5016661486" description="Secreted protein" evidence="2">
    <location>
        <begin position="29"/>
        <end position="108"/>
    </location>
</feature>
<organism evidence="3">
    <name type="scientific">Setaria italica</name>
    <name type="common">Foxtail millet</name>
    <name type="synonym">Panicum italicum</name>
    <dbReference type="NCBI Taxonomy" id="4555"/>
    <lineage>
        <taxon>Eukaryota</taxon>
        <taxon>Viridiplantae</taxon>
        <taxon>Streptophyta</taxon>
        <taxon>Embryophyta</taxon>
        <taxon>Tracheophyta</taxon>
        <taxon>Spermatophyta</taxon>
        <taxon>Magnoliopsida</taxon>
        <taxon>Liliopsida</taxon>
        <taxon>Poales</taxon>
        <taxon>Poaceae</taxon>
        <taxon>PACMAD clade</taxon>
        <taxon>Panicoideae</taxon>
        <taxon>Panicodae</taxon>
        <taxon>Paniceae</taxon>
        <taxon>Cenchrinae</taxon>
        <taxon>Setaria</taxon>
    </lineage>
</organism>
<evidence type="ECO:0000256" key="2">
    <source>
        <dbReference type="SAM" id="SignalP"/>
    </source>
</evidence>
<gene>
    <name evidence="3" type="ORF">SETIT_1G287000v2</name>
</gene>
<reference evidence="3" key="2">
    <citation type="submission" date="2015-07" db="EMBL/GenBank/DDBJ databases">
        <authorList>
            <person name="Noorani M."/>
        </authorList>
    </citation>
    <scope>NUCLEOTIDE SEQUENCE</scope>
    <source>
        <strain evidence="3">Yugu1</strain>
    </source>
</reference>
<keyword evidence="1" id="KW-0472">Membrane</keyword>
<dbReference type="AlphaFoldDB" id="A0A368PSK6"/>
<evidence type="ECO:0000313" key="3">
    <source>
        <dbReference type="EMBL" id="RCV07960.1"/>
    </source>
</evidence>
<feature type="signal peptide" evidence="2">
    <location>
        <begin position="1"/>
        <end position="28"/>
    </location>
</feature>
<sequence length="108" mass="12123">MTRPGLMHHWGTRVSLFWLPACFCLCCALRQGTSVSAQHTSTHALMDRLSPLGVIMASTQLLCWCFVPCFRQKMFRVRSVLSCSLSSHLLLSNLKPQVPCLCLAKLRS</sequence>
<dbReference type="EMBL" id="CM003528">
    <property type="protein sequence ID" value="RCV07960.1"/>
    <property type="molecule type" value="Genomic_DNA"/>
</dbReference>
<protein>
    <recommendedName>
        <fullName evidence="4">Secreted protein</fullName>
    </recommendedName>
</protein>
<proteinExistence type="predicted"/>
<reference evidence="3" key="1">
    <citation type="journal article" date="2012" name="Nat. Biotechnol.">
        <title>Reference genome sequence of the model plant Setaria.</title>
        <authorList>
            <person name="Bennetzen J.L."/>
            <person name="Schmutz J."/>
            <person name="Wang H."/>
            <person name="Percifield R."/>
            <person name="Hawkins J."/>
            <person name="Pontaroli A.C."/>
            <person name="Estep M."/>
            <person name="Feng L."/>
            <person name="Vaughn J.N."/>
            <person name="Grimwood J."/>
            <person name="Jenkins J."/>
            <person name="Barry K."/>
            <person name="Lindquist E."/>
            <person name="Hellsten U."/>
            <person name="Deshpande S."/>
            <person name="Wang X."/>
            <person name="Wu X."/>
            <person name="Mitros T."/>
            <person name="Triplett J."/>
            <person name="Yang X."/>
            <person name="Ye C.Y."/>
            <person name="Mauro-Herrera M."/>
            <person name="Wang L."/>
            <person name="Li P."/>
            <person name="Sharma M."/>
            <person name="Sharma R."/>
            <person name="Ronald P.C."/>
            <person name="Panaud O."/>
            <person name="Kellogg E.A."/>
            <person name="Brutnell T.P."/>
            <person name="Doust A.N."/>
            <person name="Tuskan G.A."/>
            <person name="Rokhsar D."/>
            <person name="Devos K.M."/>
        </authorList>
    </citation>
    <scope>NUCLEOTIDE SEQUENCE [LARGE SCALE GENOMIC DNA]</scope>
    <source>
        <strain evidence="3">Yugu1</strain>
    </source>
</reference>
<accession>A0A368PSK6</accession>
<keyword evidence="1" id="KW-0812">Transmembrane</keyword>